<gene>
    <name evidence="2" type="ORF">SALB_05290</name>
</gene>
<accession>A0A401R4K1</accession>
<proteinExistence type="predicted"/>
<reference evidence="2 3" key="1">
    <citation type="journal article" date="2019" name="Microbiol. Resour. Announc.">
        <title>Draft Genome Sequence of the Most Traditional epsilon-Poly-l-Lysine Producer, Streptomyces albulus NBRC14147.</title>
        <authorList>
            <person name="Yamanaka K."/>
            <person name="Hamano Y."/>
        </authorList>
    </citation>
    <scope>NUCLEOTIDE SEQUENCE [LARGE SCALE GENOMIC DNA]</scope>
    <source>
        <strain evidence="2 3">NBRC 14147</strain>
    </source>
</reference>
<dbReference type="Proteomes" id="UP000288351">
    <property type="component" value="Unassembled WGS sequence"/>
</dbReference>
<dbReference type="GO" id="GO:0003677">
    <property type="term" value="F:DNA binding"/>
    <property type="evidence" value="ECO:0007669"/>
    <property type="project" value="InterPro"/>
</dbReference>
<dbReference type="PROSITE" id="PS50943">
    <property type="entry name" value="HTH_CROC1"/>
    <property type="match status" value="1"/>
</dbReference>
<dbReference type="InterPro" id="IPR001387">
    <property type="entry name" value="Cro/C1-type_HTH"/>
</dbReference>
<organism evidence="2 3">
    <name type="scientific">Streptomyces noursei</name>
    <name type="common">Streptomyces albulus</name>
    <dbReference type="NCBI Taxonomy" id="1971"/>
    <lineage>
        <taxon>Bacteria</taxon>
        <taxon>Bacillati</taxon>
        <taxon>Actinomycetota</taxon>
        <taxon>Actinomycetes</taxon>
        <taxon>Kitasatosporales</taxon>
        <taxon>Streptomycetaceae</taxon>
        <taxon>Streptomyces</taxon>
    </lineage>
</organism>
<sequence>MGSTYGDWLREQRQQAGMTQQQLADAAVMTRSHIAHIEAGRRVPAKDDARRLDMALNTGNVLSSFLPQEEKVVADYFESARQLERQATEIREFALAHVPGIFQTERYARATLRSVYPPWSDEERDRLIVARLDRAKILANSATPVVWALLDETVLQRPVGGSDVMAEQIAHIVRLVESDRVRVHVLPMGVGAYHLMQGMLTLMWFADQPPVAYSEGLSIGKVHDSPGVVQRLQGAYDLALSDALPLTESLALMRARAKGFGHHD</sequence>
<evidence type="ECO:0000313" key="3">
    <source>
        <dbReference type="Proteomes" id="UP000288351"/>
    </source>
</evidence>
<evidence type="ECO:0000313" key="2">
    <source>
        <dbReference type="EMBL" id="GCB92523.1"/>
    </source>
</evidence>
<evidence type="ECO:0000259" key="1">
    <source>
        <dbReference type="PROSITE" id="PS50943"/>
    </source>
</evidence>
<name>A0A401R4K1_STRNR</name>
<dbReference type="InterPro" id="IPR010982">
    <property type="entry name" value="Lambda_DNA-bd_dom_sf"/>
</dbReference>
<dbReference type="RefSeq" id="WP_016572456.1">
    <property type="nucleotide sequence ID" value="NZ_BHXC01000006.1"/>
</dbReference>
<feature type="domain" description="HTH cro/C1-type" evidence="1">
    <location>
        <begin position="9"/>
        <end position="62"/>
    </location>
</feature>
<dbReference type="Gene3D" id="1.10.260.40">
    <property type="entry name" value="lambda repressor-like DNA-binding domains"/>
    <property type="match status" value="1"/>
</dbReference>
<dbReference type="Pfam" id="PF19054">
    <property type="entry name" value="DUF5753"/>
    <property type="match status" value="1"/>
</dbReference>
<dbReference type="EMBL" id="BHXC01000006">
    <property type="protein sequence ID" value="GCB92523.1"/>
    <property type="molecule type" value="Genomic_DNA"/>
</dbReference>
<dbReference type="Pfam" id="PF13560">
    <property type="entry name" value="HTH_31"/>
    <property type="match status" value="1"/>
</dbReference>
<dbReference type="CDD" id="cd00093">
    <property type="entry name" value="HTH_XRE"/>
    <property type="match status" value="1"/>
</dbReference>
<dbReference type="AlphaFoldDB" id="A0A401R4K1"/>
<dbReference type="SMART" id="SM00530">
    <property type="entry name" value="HTH_XRE"/>
    <property type="match status" value="1"/>
</dbReference>
<dbReference type="InterPro" id="IPR043917">
    <property type="entry name" value="DUF5753"/>
</dbReference>
<comment type="caution">
    <text evidence="2">The sequence shown here is derived from an EMBL/GenBank/DDBJ whole genome shotgun (WGS) entry which is preliminary data.</text>
</comment>
<protein>
    <submittedName>
        <fullName evidence="2">Transcriptional regulator</fullName>
    </submittedName>
</protein>
<dbReference type="SUPFAM" id="SSF47413">
    <property type="entry name" value="lambda repressor-like DNA-binding domains"/>
    <property type="match status" value="1"/>
</dbReference>